<organism evidence="9 10">
    <name type="scientific">Gordonia insulae</name>
    <dbReference type="NCBI Taxonomy" id="2420509"/>
    <lineage>
        <taxon>Bacteria</taxon>
        <taxon>Bacillati</taxon>
        <taxon>Actinomycetota</taxon>
        <taxon>Actinomycetes</taxon>
        <taxon>Mycobacteriales</taxon>
        <taxon>Gordoniaceae</taxon>
        <taxon>Gordonia</taxon>
    </lineage>
</organism>
<keyword evidence="2" id="KW-0813">Transport</keyword>
<dbReference type="PROSITE" id="PS50850">
    <property type="entry name" value="MFS"/>
    <property type="match status" value="1"/>
</dbReference>
<dbReference type="KEGG" id="gom:D7316_00957"/>
<evidence type="ECO:0000256" key="2">
    <source>
        <dbReference type="ARBA" id="ARBA00022448"/>
    </source>
</evidence>
<dbReference type="InterPro" id="IPR036259">
    <property type="entry name" value="MFS_trans_sf"/>
</dbReference>
<evidence type="ECO:0000256" key="4">
    <source>
        <dbReference type="ARBA" id="ARBA00022692"/>
    </source>
</evidence>
<evidence type="ECO:0000256" key="7">
    <source>
        <dbReference type="SAM" id="Phobius"/>
    </source>
</evidence>
<dbReference type="Proteomes" id="UP000271469">
    <property type="component" value="Chromosome"/>
</dbReference>
<dbReference type="InterPro" id="IPR010290">
    <property type="entry name" value="TM_effector"/>
</dbReference>
<keyword evidence="10" id="KW-1185">Reference proteome</keyword>
<dbReference type="EMBL" id="CP033972">
    <property type="protein sequence ID" value="AZG44373.1"/>
    <property type="molecule type" value="Genomic_DNA"/>
</dbReference>
<dbReference type="AlphaFoldDB" id="A0A3G8JH94"/>
<dbReference type="PANTHER" id="PTHR23513:SF9">
    <property type="entry name" value="ENTEROBACTIN EXPORTER ENTS"/>
    <property type="match status" value="1"/>
</dbReference>
<dbReference type="PANTHER" id="PTHR23513">
    <property type="entry name" value="INTEGRAL MEMBRANE EFFLUX PROTEIN-RELATED"/>
    <property type="match status" value="1"/>
</dbReference>
<comment type="subcellular location">
    <subcellularLocation>
        <location evidence="1">Cell inner membrane</location>
        <topology evidence="1">Multi-pass membrane protein</topology>
    </subcellularLocation>
</comment>
<reference evidence="9 10" key="1">
    <citation type="submission" date="2018-11" db="EMBL/GenBank/DDBJ databases">
        <title>Gordonia insulae sp. nov., isolated from an island soil.</title>
        <authorList>
            <person name="Kim Y.S."/>
            <person name="Kim S.B."/>
        </authorList>
    </citation>
    <scope>NUCLEOTIDE SEQUENCE [LARGE SCALE GENOMIC DNA]</scope>
    <source>
        <strain evidence="9 10">MMS17-SY073</strain>
    </source>
</reference>
<dbReference type="NCBIfam" id="NF007792">
    <property type="entry name" value="PRK10489.1"/>
    <property type="match status" value="1"/>
</dbReference>
<dbReference type="Pfam" id="PF05977">
    <property type="entry name" value="MFS_3"/>
    <property type="match status" value="1"/>
</dbReference>
<dbReference type="Gene3D" id="1.20.1250.20">
    <property type="entry name" value="MFS general substrate transporter like domains"/>
    <property type="match status" value="1"/>
</dbReference>
<feature type="transmembrane region" description="Helical" evidence="7">
    <location>
        <begin position="276"/>
        <end position="296"/>
    </location>
</feature>
<feature type="transmembrane region" description="Helical" evidence="7">
    <location>
        <begin position="239"/>
        <end position="264"/>
    </location>
</feature>
<feature type="transmembrane region" description="Helical" evidence="7">
    <location>
        <begin position="181"/>
        <end position="200"/>
    </location>
</feature>
<proteinExistence type="predicted"/>
<dbReference type="RefSeq" id="WP_124707253.1">
    <property type="nucleotide sequence ID" value="NZ_CP033972.1"/>
</dbReference>
<feature type="transmembrane region" description="Helical" evidence="7">
    <location>
        <begin position="395"/>
        <end position="413"/>
    </location>
</feature>
<dbReference type="CDD" id="cd06173">
    <property type="entry name" value="MFS_MefA_like"/>
    <property type="match status" value="1"/>
</dbReference>
<keyword evidence="6 7" id="KW-0472">Membrane</keyword>
<dbReference type="GO" id="GO:0005886">
    <property type="term" value="C:plasma membrane"/>
    <property type="evidence" value="ECO:0007669"/>
    <property type="project" value="UniProtKB-SubCell"/>
</dbReference>
<feature type="transmembrane region" description="Helical" evidence="7">
    <location>
        <begin position="24"/>
        <end position="43"/>
    </location>
</feature>
<evidence type="ECO:0000259" key="8">
    <source>
        <dbReference type="PROSITE" id="PS50850"/>
    </source>
</evidence>
<keyword evidence="4 7" id="KW-0812">Transmembrane</keyword>
<feature type="transmembrane region" description="Helical" evidence="7">
    <location>
        <begin position="85"/>
        <end position="108"/>
    </location>
</feature>
<name>A0A3G8JH94_9ACTN</name>
<evidence type="ECO:0000313" key="9">
    <source>
        <dbReference type="EMBL" id="AZG44373.1"/>
    </source>
</evidence>
<feature type="domain" description="Major facilitator superfamily (MFS) profile" evidence="8">
    <location>
        <begin position="19"/>
        <end position="417"/>
    </location>
</feature>
<dbReference type="SUPFAM" id="SSF103473">
    <property type="entry name" value="MFS general substrate transporter"/>
    <property type="match status" value="1"/>
</dbReference>
<feature type="transmembrane region" description="Helical" evidence="7">
    <location>
        <begin position="55"/>
        <end position="73"/>
    </location>
</feature>
<protein>
    <submittedName>
        <fullName evidence="9">Enterobactin exporter EntS</fullName>
    </submittedName>
</protein>
<feature type="transmembrane region" description="Helical" evidence="7">
    <location>
        <begin position="367"/>
        <end position="389"/>
    </location>
</feature>
<keyword evidence="5 7" id="KW-1133">Transmembrane helix</keyword>
<dbReference type="GO" id="GO:0022857">
    <property type="term" value="F:transmembrane transporter activity"/>
    <property type="evidence" value="ECO:0007669"/>
    <property type="project" value="InterPro"/>
</dbReference>
<evidence type="ECO:0000313" key="10">
    <source>
        <dbReference type="Proteomes" id="UP000271469"/>
    </source>
</evidence>
<dbReference type="InterPro" id="IPR020846">
    <property type="entry name" value="MFS_dom"/>
</dbReference>
<evidence type="ECO:0000256" key="6">
    <source>
        <dbReference type="ARBA" id="ARBA00023136"/>
    </source>
</evidence>
<evidence type="ECO:0000256" key="1">
    <source>
        <dbReference type="ARBA" id="ARBA00004429"/>
    </source>
</evidence>
<evidence type="ECO:0000256" key="3">
    <source>
        <dbReference type="ARBA" id="ARBA00022475"/>
    </source>
</evidence>
<feature type="transmembrane region" description="Helical" evidence="7">
    <location>
        <begin position="114"/>
        <end position="136"/>
    </location>
</feature>
<keyword evidence="3" id="KW-1003">Cell membrane</keyword>
<accession>A0A3G8JH94</accession>
<sequence length="430" mass="43650">MSGARSLLIDISPLRESAPFRRIFVARLISLIGIGLLLVSVPVQMYDLTGSSAQVGAATAVTGITTFVGMLVGGSLADRFDRKRLILVGRGGAALSFAGLAVNAFGILPGTPSVAALYALAGIDGLIGALSTSALMAAVPTLIPRDKLVAVGALSALTVRVGSAVSPGIAGFIIAGAGVEWAYVVAACLATTTVLILLGLPSLPPSAPVVGEKLPSAPAGTEATPATTSLVRFILEQRVVAGVMIVGVLAMLGAGVVALLPALVAERFDGDARATGFLYAAVATGAMIAALTSGWLASVRRPGLLLVSALTAAFVVQIFFGLAPVVWLALGLLAVIGFIEAIQEVLRYSIIQHHTPGPLLGRVNGIWMAQEVGGITVGALVAGAFGTIWVASDAIVYYGVVMVVLSLIALVTLRSLVGVRKEPVHADAVN</sequence>
<dbReference type="OrthoDB" id="5494559at2"/>
<gene>
    <name evidence="9" type="primary">entS_1</name>
    <name evidence="9" type="ORF">D7316_00957</name>
</gene>
<evidence type="ECO:0000256" key="5">
    <source>
        <dbReference type="ARBA" id="ARBA00022989"/>
    </source>
</evidence>